<reference evidence="3 4" key="1">
    <citation type="submission" date="2016-11" db="EMBL/GenBank/DDBJ databases">
        <authorList>
            <person name="Jaros S."/>
            <person name="Januszkiewicz K."/>
            <person name="Wedrychowicz H."/>
        </authorList>
    </citation>
    <scope>NUCLEOTIDE SEQUENCE [LARGE SCALE GENOMIC DNA]</scope>
    <source>
        <strain evidence="3 4">DSM 17918</strain>
    </source>
</reference>
<dbReference type="InterPro" id="IPR036425">
    <property type="entry name" value="MoaB/Mog-like_dom_sf"/>
</dbReference>
<dbReference type="Gene3D" id="3.90.950.20">
    <property type="entry name" value="CinA-like"/>
    <property type="match status" value="1"/>
</dbReference>
<dbReference type="NCBIfam" id="TIGR00177">
    <property type="entry name" value="molyb_syn"/>
    <property type="match status" value="1"/>
</dbReference>
<dbReference type="STRING" id="1121256.SAMN02746089_01190"/>
<name>A0A1M4YBK0_9THEO</name>
<dbReference type="SUPFAM" id="SSF142433">
    <property type="entry name" value="CinA-like"/>
    <property type="match status" value="1"/>
</dbReference>
<dbReference type="CDD" id="cd00885">
    <property type="entry name" value="cinA"/>
    <property type="match status" value="1"/>
</dbReference>
<dbReference type="AlphaFoldDB" id="A0A1M4YBK0"/>
<dbReference type="NCBIfam" id="TIGR00200">
    <property type="entry name" value="cinA_nterm"/>
    <property type="match status" value="1"/>
</dbReference>
<dbReference type="Pfam" id="PF18146">
    <property type="entry name" value="CinA_KH"/>
    <property type="match status" value="1"/>
</dbReference>
<dbReference type="InterPro" id="IPR041424">
    <property type="entry name" value="CinA_KH"/>
</dbReference>
<dbReference type="Proteomes" id="UP000184088">
    <property type="component" value="Unassembled WGS sequence"/>
</dbReference>
<dbReference type="SUPFAM" id="SSF53218">
    <property type="entry name" value="Molybdenum cofactor biosynthesis proteins"/>
    <property type="match status" value="1"/>
</dbReference>
<dbReference type="NCBIfam" id="TIGR00199">
    <property type="entry name" value="PncC_domain"/>
    <property type="match status" value="1"/>
</dbReference>
<organism evidence="3 4">
    <name type="scientific">Caldanaerobius fijiensis DSM 17918</name>
    <dbReference type="NCBI Taxonomy" id="1121256"/>
    <lineage>
        <taxon>Bacteria</taxon>
        <taxon>Bacillati</taxon>
        <taxon>Bacillota</taxon>
        <taxon>Clostridia</taxon>
        <taxon>Thermoanaerobacterales</taxon>
        <taxon>Thermoanaerobacteraceae</taxon>
        <taxon>Caldanaerobius</taxon>
    </lineage>
</organism>
<evidence type="ECO:0000313" key="3">
    <source>
        <dbReference type="EMBL" id="SHF03117.1"/>
    </source>
</evidence>
<dbReference type="InterPro" id="IPR036653">
    <property type="entry name" value="CinA-like_C"/>
</dbReference>
<dbReference type="InterPro" id="IPR008136">
    <property type="entry name" value="CinA_C"/>
</dbReference>
<sequence length="408" mass="44947">MKCEIISVGTELLLGQIANTDAQYISQELAPIGIDVYFHTAVGDNSERLKECLRIAWNRSDIIITSGGLGPTLDDLTKETIADFLGLKMVEYQEAYEHLQRYFKGKKITQNNYRQAYFPEGSILLPNNNGTAMGAILEKCNKIIIILPGPPNELVPMFKESVIPYLIAKSGYMIKSRVLRIFGIGESQVEDMIKEIIINQTNPTIAPLAKEGEVTLRITAKGKEEAIIDKMIQDMEEHIRDILGDYIYGIDDDSLESIVGQLLIKKGITISVAESCTGGLIAHKLTNIPGISSVFKLGTVVYSNEAKVDVLNVNSEVLKEKGAVSEETAIQMAQRIRQIGKTDLGLSVTGIAGPDGGTAEKPVGLVYIALAEDKNVICNKYNFNGNRLKNKNLASMYALDMVRRYLIK</sequence>
<feature type="domain" description="MoaB/Mog" evidence="2">
    <location>
        <begin position="4"/>
        <end position="169"/>
    </location>
</feature>
<comment type="similarity">
    <text evidence="1">Belongs to the CinA family.</text>
</comment>
<dbReference type="OrthoDB" id="9801454at2"/>
<dbReference type="PANTHER" id="PTHR13939">
    <property type="entry name" value="NICOTINAMIDE-NUCLEOTIDE AMIDOHYDROLASE PNCC"/>
    <property type="match status" value="1"/>
</dbReference>
<protein>
    <recommendedName>
        <fullName evidence="1">Putative competence-damage inducible protein</fullName>
    </recommendedName>
</protein>
<accession>A0A1M4YBK0</accession>
<evidence type="ECO:0000313" key="4">
    <source>
        <dbReference type="Proteomes" id="UP000184088"/>
    </source>
</evidence>
<dbReference type="RefSeq" id="WP_073342721.1">
    <property type="nucleotide sequence ID" value="NZ_FQVH01000010.1"/>
</dbReference>
<evidence type="ECO:0000259" key="2">
    <source>
        <dbReference type="SMART" id="SM00852"/>
    </source>
</evidence>
<keyword evidence="4" id="KW-1185">Reference proteome</keyword>
<dbReference type="Pfam" id="PF00994">
    <property type="entry name" value="MoCF_biosynth"/>
    <property type="match status" value="1"/>
</dbReference>
<dbReference type="NCBIfam" id="NF001813">
    <property type="entry name" value="PRK00549.1"/>
    <property type="match status" value="1"/>
</dbReference>
<gene>
    <name evidence="1" type="primary">cinA</name>
    <name evidence="3" type="ORF">SAMN02746089_01190</name>
</gene>
<dbReference type="Gene3D" id="3.30.70.2860">
    <property type="match status" value="1"/>
</dbReference>
<dbReference type="PANTHER" id="PTHR13939:SF0">
    <property type="entry name" value="NMN AMIDOHYDROLASE-LIKE PROTEIN YFAY"/>
    <property type="match status" value="1"/>
</dbReference>
<dbReference type="SMART" id="SM00852">
    <property type="entry name" value="MoCF_biosynth"/>
    <property type="match status" value="1"/>
</dbReference>
<proteinExistence type="inferred from homology"/>
<dbReference type="InterPro" id="IPR001453">
    <property type="entry name" value="MoaB/Mog_dom"/>
</dbReference>
<dbReference type="Gene3D" id="3.40.980.10">
    <property type="entry name" value="MoaB/Mog-like domain"/>
    <property type="match status" value="1"/>
</dbReference>
<dbReference type="EMBL" id="FQVH01000010">
    <property type="protein sequence ID" value="SHF03117.1"/>
    <property type="molecule type" value="Genomic_DNA"/>
</dbReference>
<dbReference type="InterPro" id="IPR008135">
    <property type="entry name" value="Competence-induced_CinA"/>
</dbReference>
<dbReference type="HAMAP" id="MF_00226_B">
    <property type="entry name" value="CinA_B"/>
    <property type="match status" value="1"/>
</dbReference>
<dbReference type="Pfam" id="PF02464">
    <property type="entry name" value="CinA"/>
    <property type="match status" value="1"/>
</dbReference>
<evidence type="ECO:0000256" key="1">
    <source>
        <dbReference type="HAMAP-Rule" id="MF_00226"/>
    </source>
</evidence>
<dbReference type="InterPro" id="IPR050101">
    <property type="entry name" value="CinA"/>
</dbReference>
<dbReference type="PIRSF" id="PIRSF006728">
    <property type="entry name" value="CinA"/>
    <property type="match status" value="1"/>
</dbReference>